<organism evidence="8 9">
    <name type="scientific">Skermanella aerolata</name>
    <dbReference type="NCBI Taxonomy" id="393310"/>
    <lineage>
        <taxon>Bacteria</taxon>
        <taxon>Pseudomonadati</taxon>
        <taxon>Pseudomonadota</taxon>
        <taxon>Alphaproteobacteria</taxon>
        <taxon>Rhodospirillales</taxon>
        <taxon>Azospirillaceae</taxon>
        <taxon>Skermanella</taxon>
    </lineage>
</organism>
<gene>
    <name evidence="8" type="ORF">SAE02_62810</name>
</gene>
<name>A0A512E068_9PROT</name>
<proteinExistence type="inferred from homology"/>
<dbReference type="SUPFAM" id="SSF56349">
    <property type="entry name" value="DNA breaking-rejoining enzymes"/>
    <property type="match status" value="1"/>
</dbReference>
<dbReference type="PROSITE" id="PS51898">
    <property type="entry name" value="TYR_RECOMBINASE"/>
    <property type="match status" value="1"/>
</dbReference>
<dbReference type="Gene3D" id="1.10.443.10">
    <property type="entry name" value="Intergrase catalytic core"/>
    <property type="match status" value="1"/>
</dbReference>
<dbReference type="GO" id="GO:0015074">
    <property type="term" value="P:DNA integration"/>
    <property type="evidence" value="ECO:0007669"/>
    <property type="project" value="UniProtKB-KW"/>
</dbReference>
<dbReference type="PANTHER" id="PTHR30629:SF2">
    <property type="entry name" value="PROPHAGE INTEGRASE INTS-RELATED"/>
    <property type="match status" value="1"/>
</dbReference>
<comment type="caution">
    <text evidence="8">The sequence shown here is derived from an EMBL/GenBank/DDBJ whole genome shotgun (WGS) entry which is preliminary data.</text>
</comment>
<keyword evidence="9" id="KW-1185">Reference proteome</keyword>
<dbReference type="AlphaFoldDB" id="A0A512E068"/>
<protein>
    <submittedName>
        <fullName evidence="8">Integrase</fullName>
    </submittedName>
</protein>
<evidence type="ECO:0000256" key="2">
    <source>
        <dbReference type="ARBA" id="ARBA00022908"/>
    </source>
</evidence>
<keyword evidence="2" id="KW-0229">DNA integration</keyword>
<feature type="domain" description="Tyr recombinase" evidence="6">
    <location>
        <begin position="197"/>
        <end position="372"/>
    </location>
</feature>
<evidence type="ECO:0000313" key="9">
    <source>
        <dbReference type="Proteomes" id="UP000321523"/>
    </source>
</evidence>
<evidence type="ECO:0000259" key="7">
    <source>
        <dbReference type="PROSITE" id="PS51900"/>
    </source>
</evidence>
<dbReference type="Gene3D" id="3.30.160.390">
    <property type="entry name" value="Integrase, DNA-binding domain"/>
    <property type="match status" value="1"/>
</dbReference>
<dbReference type="GO" id="GO:0003677">
    <property type="term" value="F:DNA binding"/>
    <property type="evidence" value="ECO:0007669"/>
    <property type="project" value="UniProtKB-UniRule"/>
</dbReference>
<dbReference type="InterPro" id="IPR002104">
    <property type="entry name" value="Integrase_catalytic"/>
</dbReference>
<sequence length="399" mass="44230">MPRLTQKSLSAAFVAKVSPTSVRVEYPDASVRGLRLRVEPTGRKTWFALGRAEGKLVRDRLGEYPTMSLADARFEAVKALGEMRKGTRTKATVPSTRSVEFVAEEWLRRDQSGNRSAADVERSIRKDVLPVIGMKEIAAVSKADIHSLLDGIVDRGAPVEANRVFSRLRRMFTWAMSRDYIAVNPLASMEAPSVEQSRNRVLSHDELRQVWTAAGQDSYPFGPMTQLLILTGQRLREVSNACWREIDLEHAVWTIPAERAKNGIEHVVHLSPPAMQIISGLPKLHADFLFTTTLTTTVSGFARAQKRISARSRVTGWCYHDLRRSFATIASQDLAINPVVVDKILNHASTSVRGVAAVYQRGKYLDQRKAAMDAWGSFICSLAEGSDRAGSDGIEARAT</sequence>
<dbReference type="InterPro" id="IPR025166">
    <property type="entry name" value="Integrase_DNA_bind_dom"/>
</dbReference>
<dbReference type="EMBL" id="BJYZ01000036">
    <property type="protein sequence ID" value="GEO42133.1"/>
    <property type="molecule type" value="Genomic_DNA"/>
</dbReference>
<evidence type="ECO:0000259" key="6">
    <source>
        <dbReference type="PROSITE" id="PS51898"/>
    </source>
</evidence>
<dbReference type="PROSITE" id="PS51900">
    <property type="entry name" value="CB"/>
    <property type="match status" value="1"/>
</dbReference>
<evidence type="ECO:0000256" key="1">
    <source>
        <dbReference type="ARBA" id="ARBA00008857"/>
    </source>
</evidence>
<dbReference type="InterPro" id="IPR010998">
    <property type="entry name" value="Integrase_recombinase_N"/>
</dbReference>
<dbReference type="InterPro" id="IPR038488">
    <property type="entry name" value="Integrase_DNA-bd_sf"/>
</dbReference>
<dbReference type="InterPro" id="IPR013762">
    <property type="entry name" value="Integrase-like_cat_sf"/>
</dbReference>
<dbReference type="InterPro" id="IPR044068">
    <property type="entry name" value="CB"/>
</dbReference>
<evidence type="ECO:0000256" key="3">
    <source>
        <dbReference type="ARBA" id="ARBA00023125"/>
    </source>
</evidence>
<evidence type="ECO:0000313" key="8">
    <source>
        <dbReference type="EMBL" id="GEO42133.1"/>
    </source>
</evidence>
<reference evidence="8 9" key="1">
    <citation type="submission" date="2019-07" db="EMBL/GenBank/DDBJ databases">
        <title>Whole genome shotgun sequence of Skermanella aerolata NBRC 106429.</title>
        <authorList>
            <person name="Hosoyama A."/>
            <person name="Uohara A."/>
            <person name="Ohji S."/>
            <person name="Ichikawa N."/>
        </authorList>
    </citation>
    <scope>NUCLEOTIDE SEQUENCE [LARGE SCALE GENOMIC DNA]</scope>
    <source>
        <strain evidence="8 9">NBRC 106429</strain>
    </source>
</reference>
<evidence type="ECO:0000256" key="5">
    <source>
        <dbReference type="PROSITE-ProRule" id="PRU01248"/>
    </source>
</evidence>
<dbReference type="PANTHER" id="PTHR30629">
    <property type="entry name" value="PROPHAGE INTEGRASE"/>
    <property type="match status" value="1"/>
</dbReference>
<dbReference type="GO" id="GO:0006310">
    <property type="term" value="P:DNA recombination"/>
    <property type="evidence" value="ECO:0007669"/>
    <property type="project" value="UniProtKB-KW"/>
</dbReference>
<dbReference type="InterPro" id="IPR050808">
    <property type="entry name" value="Phage_Integrase"/>
</dbReference>
<dbReference type="Pfam" id="PF22022">
    <property type="entry name" value="Phage_int_M"/>
    <property type="match status" value="1"/>
</dbReference>
<dbReference type="Pfam" id="PF00589">
    <property type="entry name" value="Phage_integrase"/>
    <property type="match status" value="1"/>
</dbReference>
<feature type="domain" description="Core-binding (CB)" evidence="7">
    <location>
        <begin position="97"/>
        <end position="176"/>
    </location>
</feature>
<dbReference type="InterPro" id="IPR011010">
    <property type="entry name" value="DNA_brk_join_enz"/>
</dbReference>
<dbReference type="Gene3D" id="1.10.150.130">
    <property type="match status" value="1"/>
</dbReference>
<dbReference type="InterPro" id="IPR053876">
    <property type="entry name" value="Phage_int_M"/>
</dbReference>
<keyword evidence="4" id="KW-0233">DNA recombination</keyword>
<dbReference type="Pfam" id="PF13356">
    <property type="entry name" value="Arm-DNA-bind_3"/>
    <property type="match status" value="1"/>
</dbReference>
<dbReference type="Proteomes" id="UP000321523">
    <property type="component" value="Unassembled WGS sequence"/>
</dbReference>
<evidence type="ECO:0000256" key="4">
    <source>
        <dbReference type="ARBA" id="ARBA00023172"/>
    </source>
</evidence>
<comment type="similarity">
    <text evidence="1">Belongs to the 'phage' integrase family.</text>
</comment>
<accession>A0A512E068</accession>
<dbReference type="RefSeq" id="WP_044435759.1">
    <property type="nucleotide sequence ID" value="NZ_BJYZ01000036.1"/>
</dbReference>
<keyword evidence="3 5" id="KW-0238">DNA-binding</keyword>
<dbReference type="CDD" id="cd00801">
    <property type="entry name" value="INT_P4_C"/>
    <property type="match status" value="1"/>
</dbReference>